<protein>
    <submittedName>
        <fullName evidence="3">Cupin domain-containing protein</fullName>
    </submittedName>
</protein>
<accession>A0ABP3XKJ3</accession>
<comment type="caution">
    <text evidence="3">The sequence shown here is derived from an EMBL/GenBank/DDBJ whole genome shotgun (WGS) entry which is preliminary data.</text>
</comment>
<dbReference type="InterPro" id="IPR011051">
    <property type="entry name" value="RmlC_Cupin_sf"/>
</dbReference>
<organism evidence="3 4">
    <name type="scientific">Sphingopyxis soli</name>
    <dbReference type="NCBI Taxonomy" id="592051"/>
    <lineage>
        <taxon>Bacteria</taxon>
        <taxon>Pseudomonadati</taxon>
        <taxon>Pseudomonadota</taxon>
        <taxon>Alphaproteobacteria</taxon>
        <taxon>Sphingomonadales</taxon>
        <taxon>Sphingomonadaceae</taxon>
        <taxon>Sphingopyxis</taxon>
    </lineage>
</organism>
<evidence type="ECO:0000313" key="3">
    <source>
        <dbReference type="EMBL" id="GAA0864614.1"/>
    </source>
</evidence>
<keyword evidence="4" id="KW-1185">Reference proteome</keyword>
<evidence type="ECO:0000313" key="4">
    <source>
        <dbReference type="Proteomes" id="UP001500738"/>
    </source>
</evidence>
<sequence length="149" mass="15320">MTFNRMTLAVLAATASFVAATPAFAGTCPAGKTAANALDSAPTAPSNVTDTVIGSVDLAKEIGVANRDLRMRRLVVQPGGIVPLHSHAGRPALIIVVSGAVTEYRSSCSVGIDHAAGDISSESDGISHWWRNNGKTPAVLLSADVKARD</sequence>
<keyword evidence="1" id="KW-0732">Signal</keyword>
<evidence type="ECO:0000259" key="2">
    <source>
        <dbReference type="Pfam" id="PF07883"/>
    </source>
</evidence>
<gene>
    <name evidence="3" type="ORF">GCM10009115_19840</name>
</gene>
<dbReference type="Gene3D" id="2.60.120.10">
    <property type="entry name" value="Jelly Rolls"/>
    <property type="match status" value="1"/>
</dbReference>
<name>A0ABP3XKJ3_9SPHN</name>
<dbReference type="Pfam" id="PF07883">
    <property type="entry name" value="Cupin_2"/>
    <property type="match status" value="1"/>
</dbReference>
<dbReference type="SUPFAM" id="SSF51182">
    <property type="entry name" value="RmlC-like cupins"/>
    <property type="match status" value="1"/>
</dbReference>
<feature type="signal peptide" evidence="1">
    <location>
        <begin position="1"/>
        <end position="25"/>
    </location>
</feature>
<dbReference type="InterPro" id="IPR014710">
    <property type="entry name" value="RmlC-like_jellyroll"/>
</dbReference>
<proteinExistence type="predicted"/>
<feature type="domain" description="Cupin type-2" evidence="2">
    <location>
        <begin position="74"/>
        <end position="142"/>
    </location>
</feature>
<dbReference type="Proteomes" id="UP001500738">
    <property type="component" value="Unassembled WGS sequence"/>
</dbReference>
<dbReference type="RefSeq" id="WP_215349361.1">
    <property type="nucleotide sequence ID" value="NZ_BAAAFE010000007.1"/>
</dbReference>
<feature type="chain" id="PRO_5045391919" evidence="1">
    <location>
        <begin position="26"/>
        <end position="149"/>
    </location>
</feature>
<evidence type="ECO:0000256" key="1">
    <source>
        <dbReference type="SAM" id="SignalP"/>
    </source>
</evidence>
<dbReference type="CDD" id="cd02208">
    <property type="entry name" value="cupin_RmlC-like"/>
    <property type="match status" value="1"/>
</dbReference>
<dbReference type="InterPro" id="IPR013096">
    <property type="entry name" value="Cupin_2"/>
</dbReference>
<dbReference type="EMBL" id="BAAAFE010000007">
    <property type="protein sequence ID" value="GAA0864614.1"/>
    <property type="molecule type" value="Genomic_DNA"/>
</dbReference>
<reference evidence="4" key="1">
    <citation type="journal article" date="2019" name="Int. J. Syst. Evol. Microbiol.">
        <title>The Global Catalogue of Microorganisms (GCM) 10K type strain sequencing project: providing services to taxonomists for standard genome sequencing and annotation.</title>
        <authorList>
            <consortium name="The Broad Institute Genomics Platform"/>
            <consortium name="The Broad Institute Genome Sequencing Center for Infectious Disease"/>
            <person name="Wu L."/>
            <person name="Ma J."/>
        </authorList>
    </citation>
    <scope>NUCLEOTIDE SEQUENCE [LARGE SCALE GENOMIC DNA]</scope>
    <source>
        <strain evidence="4">JCM 15910</strain>
    </source>
</reference>